<dbReference type="PANTHER" id="PTHR45772:SF9">
    <property type="entry name" value="CONSERVED COMPONENT OF ABC TRANSPORTER FOR NATURAL AMINO ACIDS"/>
    <property type="match status" value="1"/>
</dbReference>
<keyword evidence="7" id="KW-1185">Reference proteome</keyword>
<evidence type="ECO:0000313" key="6">
    <source>
        <dbReference type="EMBL" id="OEV05055.1"/>
    </source>
</evidence>
<dbReference type="GO" id="GO:0005886">
    <property type="term" value="C:plasma membrane"/>
    <property type="evidence" value="ECO:0007669"/>
    <property type="project" value="TreeGrafter"/>
</dbReference>
<dbReference type="AlphaFoldDB" id="A0A1E7KM84"/>
<keyword evidence="1" id="KW-0813">Transport</keyword>
<name>A0A1E7KM84_9ACTN</name>
<protein>
    <submittedName>
        <fullName evidence="6">Branched-chain amino acid ABC transporter ATP-binding protein</fullName>
    </submittedName>
</protein>
<reference evidence="6 7" key="1">
    <citation type="journal article" date="2016" name="Front. Microbiol.">
        <title>Comparative Genomics Analysis of Streptomyces Species Reveals Their Adaptation to the Marine Environment and Their Diversity at the Genomic Level.</title>
        <authorList>
            <person name="Tian X."/>
            <person name="Zhang Z."/>
            <person name="Yang T."/>
            <person name="Chen M."/>
            <person name="Li J."/>
            <person name="Chen F."/>
            <person name="Yang J."/>
            <person name="Li W."/>
            <person name="Zhang B."/>
            <person name="Zhang Z."/>
            <person name="Wu J."/>
            <person name="Zhang C."/>
            <person name="Long L."/>
            <person name="Xiao J."/>
        </authorList>
    </citation>
    <scope>NUCLEOTIDE SEQUENCE [LARGE SCALE GENOMIC DNA]</scope>
    <source>
        <strain evidence="6 7">SCSIO 02100</strain>
    </source>
</reference>
<evidence type="ECO:0000256" key="3">
    <source>
        <dbReference type="ARBA" id="ARBA00022840"/>
    </source>
</evidence>
<dbReference type="Gene3D" id="3.40.50.300">
    <property type="entry name" value="P-loop containing nucleotide triphosphate hydrolases"/>
    <property type="match status" value="1"/>
</dbReference>
<comment type="caution">
    <text evidence="6">The sequence shown here is derived from an EMBL/GenBank/DDBJ whole genome shotgun (WGS) entry which is preliminary data.</text>
</comment>
<dbReference type="GO" id="GO:0016887">
    <property type="term" value="F:ATP hydrolysis activity"/>
    <property type="evidence" value="ECO:0007669"/>
    <property type="project" value="InterPro"/>
</dbReference>
<dbReference type="InterPro" id="IPR003439">
    <property type="entry name" value="ABC_transporter-like_ATP-bd"/>
</dbReference>
<dbReference type="STRING" id="1075402.AN216_04715"/>
<sequence>MLTLSHLTRRYGSLTAVNDVSLRLPVGARHAVIGPNGAGKTTLLNLIAGTERPDGGTILLADPDRPGGSGQLGRAGRAGLTGRAGKAGGIDLTRTEAARRSRLGIARSYQQPTVITELTALDNAMLAGWRHHRAGWTAWRRPARRRQMRDIAMRRLEAVGLADQAEHPAGALSHGQRRMLDLAAALVGEPRLLLLDEPAAGLTDRDIGRLVDVLRDIPADVALLLVEHHIEVVTELADNVTVLASGSVLVSGGTQEALSDPEVREVYLDTVPTSVAESATGAGPANGADTPPSATERG</sequence>
<dbReference type="InterPro" id="IPR003593">
    <property type="entry name" value="AAA+_ATPase"/>
</dbReference>
<dbReference type="PROSITE" id="PS50893">
    <property type="entry name" value="ABC_TRANSPORTER_2"/>
    <property type="match status" value="1"/>
</dbReference>
<dbReference type="PANTHER" id="PTHR45772">
    <property type="entry name" value="CONSERVED COMPONENT OF ABC TRANSPORTER FOR NATURAL AMINO ACIDS-RELATED"/>
    <property type="match status" value="1"/>
</dbReference>
<proteinExistence type="predicted"/>
<evidence type="ECO:0000256" key="4">
    <source>
        <dbReference type="SAM" id="MobiDB-lite"/>
    </source>
</evidence>
<dbReference type="EMBL" id="LJGU01000107">
    <property type="protein sequence ID" value="OEV05055.1"/>
    <property type="molecule type" value="Genomic_DNA"/>
</dbReference>
<gene>
    <name evidence="6" type="ORF">AN216_04715</name>
</gene>
<keyword evidence="3 6" id="KW-0067">ATP-binding</keyword>
<feature type="domain" description="ABC transporter" evidence="5">
    <location>
        <begin position="2"/>
        <end position="270"/>
    </location>
</feature>
<dbReference type="PATRIC" id="fig|1075402.3.peg.3118"/>
<evidence type="ECO:0000313" key="7">
    <source>
        <dbReference type="Proteomes" id="UP000176101"/>
    </source>
</evidence>
<dbReference type="Pfam" id="PF00005">
    <property type="entry name" value="ABC_tran"/>
    <property type="match status" value="1"/>
</dbReference>
<dbReference type="SMART" id="SM00382">
    <property type="entry name" value="AAA"/>
    <property type="match status" value="1"/>
</dbReference>
<dbReference type="GO" id="GO:0005524">
    <property type="term" value="F:ATP binding"/>
    <property type="evidence" value="ECO:0007669"/>
    <property type="project" value="UniProtKB-KW"/>
</dbReference>
<dbReference type="SUPFAM" id="SSF52540">
    <property type="entry name" value="P-loop containing nucleoside triphosphate hydrolases"/>
    <property type="match status" value="1"/>
</dbReference>
<feature type="region of interest" description="Disordered" evidence="4">
    <location>
        <begin position="274"/>
        <end position="298"/>
    </location>
</feature>
<dbReference type="InterPro" id="IPR051120">
    <property type="entry name" value="ABC_AA/LPS_Transport"/>
</dbReference>
<dbReference type="InterPro" id="IPR017871">
    <property type="entry name" value="ABC_transporter-like_CS"/>
</dbReference>
<dbReference type="Proteomes" id="UP000176101">
    <property type="component" value="Unassembled WGS sequence"/>
</dbReference>
<accession>A0A1E7KM84</accession>
<dbReference type="PROSITE" id="PS00211">
    <property type="entry name" value="ABC_TRANSPORTER_1"/>
    <property type="match status" value="1"/>
</dbReference>
<keyword evidence="2" id="KW-0547">Nucleotide-binding</keyword>
<organism evidence="6 7">
    <name type="scientific">Streptomyces oceani</name>
    <dbReference type="NCBI Taxonomy" id="1075402"/>
    <lineage>
        <taxon>Bacteria</taxon>
        <taxon>Bacillati</taxon>
        <taxon>Actinomycetota</taxon>
        <taxon>Actinomycetes</taxon>
        <taxon>Kitasatosporales</taxon>
        <taxon>Streptomycetaceae</taxon>
        <taxon>Streptomyces</taxon>
    </lineage>
</organism>
<dbReference type="InterPro" id="IPR027417">
    <property type="entry name" value="P-loop_NTPase"/>
</dbReference>
<evidence type="ECO:0000256" key="2">
    <source>
        <dbReference type="ARBA" id="ARBA00022741"/>
    </source>
</evidence>
<evidence type="ECO:0000256" key="1">
    <source>
        <dbReference type="ARBA" id="ARBA00022448"/>
    </source>
</evidence>
<evidence type="ECO:0000259" key="5">
    <source>
        <dbReference type="PROSITE" id="PS50893"/>
    </source>
</evidence>